<sequence>MSQFAWGWAASTESQKYCTVHCTGYMRSWPASSLGTEGEGDQESSPFSCLVAMGRVHAPPGPREPGGARVTPTQFITRYAMDGKFTFVDQRATTVLGYLPQELLGTSCYDPGTLVYAGSIGTQIANELLDHNRINSSPSSGNDSPFSLRQDKSPQGLNQVSTNMSNEEVSHMEVPGRSSSEDEPHDASLSGGESLMGETSQLDLEGPGLSGLTGDEAAMAVIMSLLETDTNLGDSVDFEQMHWTFINECPSGLITLHEFQRLFSNGTVGKDSAEYAEQIFRTLDSNEDGVVDFSEYVVAVSLLIAGSPEQKLRWSFKLYDKDRDGVITRDEMLDIMQAVYKMSLANALTKRNPLTAEECTNRIFMRLDRDNNAIICLDEFIQGAMDDVWIREMLECDPSTVTVERSPKRDSASGTRW</sequence>
<dbReference type="Pfam" id="PF13499">
    <property type="entry name" value="EF-hand_7"/>
    <property type="match status" value="1"/>
</dbReference>
<accession>A0A9Q0E278</accession>
<reference evidence="6" key="1">
    <citation type="submission" date="2022-07" db="EMBL/GenBank/DDBJ databases">
        <title>Chromosome-level genome of Muraenolepis orangiensis.</title>
        <authorList>
            <person name="Kim J."/>
        </authorList>
    </citation>
    <scope>NUCLEOTIDE SEQUENCE</scope>
    <source>
        <strain evidence="6">KU_S4_2022</strain>
        <tissue evidence="6">Muscle</tissue>
    </source>
</reference>
<feature type="domain" description="PAS" evidence="4">
    <location>
        <begin position="82"/>
        <end position="107"/>
    </location>
</feature>
<dbReference type="InterPro" id="IPR000014">
    <property type="entry name" value="PAS"/>
</dbReference>
<dbReference type="SUPFAM" id="SSF47473">
    <property type="entry name" value="EF-hand"/>
    <property type="match status" value="1"/>
</dbReference>
<evidence type="ECO:0000256" key="1">
    <source>
        <dbReference type="ARBA" id="ARBA00022723"/>
    </source>
</evidence>
<dbReference type="AlphaFoldDB" id="A0A9Q0E278"/>
<feature type="domain" description="EF-hand" evidence="5">
    <location>
        <begin position="307"/>
        <end position="342"/>
    </location>
</feature>
<dbReference type="Gene3D" id="1.10.238.10">
    <property type="entry name" value="EF-hand"/>
    <property type="match status" value="2"/>
</dbReference>
<dbReference type="SMART" id="SM00054">
    <property type="entry name" value="EFh"/>
    <property type="match status" value="3"/>
</dbReference>
<feature type="region of interest" description="Disordered" evidence="3">
    <location>
        <begin position="132"/>
        <end position="210"/>
    </location>
</feature>
<dbReference type="Pfam" id="PF14598">
    <property type="entry name" value="PAS_11"/>
    <property type="match status" value="1"/>
</dbReference>
<keyword evidence="2" id="KW-0106">Calcium</keyword>
<dbReference type="Pfam" id="PF13833">
    <property type="entry name" value="EF-hand_8"/>
    <property type="match status" value="1"/>
</dbReference>
<dbReference type="InterPro" id="IPR002048">
    <property type="entry name" value="EF_hand_dom"/>
</dbReference>
<dbReference type="Proteomes" id="UP001148018">
    <property type="component" value="Unassembled WGS sequence"/>
</dbReference>
<keyword evidence="7" id="KW-1185">Reference proteome</keyword>
<evidence type="ECO:0000259" key="5">
    <source>
        <dbReference type="PROSITE" id="PS50222"/>
    </source>
</evidence>
<dbReference type="InterPro" id="IPR035965">
    <property type="entry name" value="PAS-like_dom_sf"/>
</dbReference>
<evidence type="ECO:0000256" key="3">
    <source>
        <dbReference type="SAM" id="MobiDB-lite"/>
    </source>
</evidence>
<dbReference type="PRINTS" id="PR00450">
    <property type="entry name" value="RECOVERIN"/>
</dbReference>
<organism evidence="6 7">
    <name type="scientific">Muraenolepis orangiensis</name>
    <name type="common">Patagonian moray cod</name>
    <dbReference type="NCBI Taxonomy" id="630683"/>
    <lineage>
        <taxon>Eukaryota</taxon>
        <taxon>Metazoa</taxon>
        <taxon>Chordata</taxon>
        <taxon>Craniata</taxon>
        <taxon>Vertebrata</taxon>
        <taxon>Euteleostomi</taxon>
        <taxon>Actinopterygii</taxon>
        <taxon>Neopterygii</taxon>
        <taxon>Teleostei</taxon>
        <taxon>Neoteleostei</taxon>
        <taxon>Acanthomorphata</taxon>
        <taxon>Zeiogadaria</taxon>
        <taxon>Gadariae</taxon>
        <taxon>Gadiformes</taxon>
        <taxon>Muraenolepidoidei</taxon>
        <taxon>Muraenolepididae</taxon>
        <taxon>Muraenolepis</taxon>
    </lineage>
</organism>
<keyword evidence="1" id="KW-0479">Metal-binding</keyword>
<evidence type="ECO:0000256" key="2">
    <source>
        <dbReference type="ARBA" id="ARBA00022837"/>
    </source>
</evidence>
<dbReference type="CDD" id="cd00051">
    <property type="entry name" value="EFh"/>
    <property type="match status" value="2"/>
</dbReference>
<feature type="compositionally biased region" description="Polar residues" evidence="3">
    <location>
        <begin position="153"/>
        <end position="167"/>
    </location>
</feature>
<dbReference type="PROSITE" id="PS50112">
    <property type="entry name" value="PAS"/>
    <property type="match status" value="1"/>
</dbReference>
<dbReference type="FunFam" id="1.10.238.10:FF:000083">
    <property type="entry name" value="guanylyl cyclase-activating protein 1"/>
    <property type="match status" value="1"/>
</dbReference>
<dbReference type="PROSITE" id="PS00018">
    <property type="entry name" value="EF_HAND_1"/>
    <property type="match status" value="2"/>
</dbReference>
<dbReference type="InterPro" id="IPR011992">
    <property type="entry name" value="EF-hand-dom_pair"/>
</dbReference>
<dbReference type="GO" id="GO:0005509">
    <property type="term" value="F:calcium ion binding"/>
    <property type="evidence" value="ECO:0007669"/>
    <property type="project" value="InterPro"/>
</dbReference>
<evidence type="ECO:0000259" key="4">
    <source>
        <dbReference type="PROSITE" id="PS50112"/>
    </source>
</evidence>
<feature type="compositionally biased region" description="Low complexity" evidence="3">
    <location>
        <begin position="135"/>
        <end position="147"/>
    </location>
</feature>
<dbReference type="Gene3D" id="3.30.450.20">
    <property type="entry name" value="PAS domain"/>
    <property type="match status" value="2"/>
</dbReference>
<protein>
    <submittedName>
        <fullName evidence="6">Uncharacterized protein</fullName>
    </submittedName>
</protein>
<dbReference type="InterPro" id="IPR018247">
    <property type="entry name" value="EF_Hand_1_Ca_BS"/>
</dbReference>
<dbReference type="EMBL" id="JANIIK010000110">
    <property type="protein sequence ID" value="KAJ3596747.1"/>
    <property type="molecule type" value="Genomic_DNA"/>
</dbReference>
<dbReference type="InterPro" id="IPR050933">
    <property type="entry name" value="Circadian_TF"/>
</dbReference>
<name>A0A9Q0E278_9TELE</name>
<dbReference type="PROSITE" id="PS50222">
    <property type="entry name" value="EF_HAND_2"/>
    <property type="match status" value="2"/>
</dbReference>
<feature type="domain" description="EF-hand" evidence="5">
    <location>
        <begin position="271"/>
        <end position="306"/>
    </location>
</feature>
<dbReference type="OrthoDB" id="191686at2759"/>
<dbReference type="CDD" id="cd00130">
    <property type="entry name" value="PAS"/>
    <property type="match status" value="1"/>
</dbReference>
<evidence type="ECO:0000313" key="6">
    <source>
        <dbReference type="EMBL" id="KAJ3596747.1"/>
    </source>
</evidence>
<comment type="caution">
    <text evidence="6">The sequence shown here is derived from an EMBL/GenBank/DDBJ whole genome shotgun (WGS) entry which is preliminary data.</text>
</comment>
<evidence type="ECO:0000313" key="7">
    <source>
        <dbReference type="Proteomes" id="UP001148018"/>
    </source>
</evidence>
<proteinExistence type="predicted"/>
<dbReference type="PANTHER" id="PTHR23042">
    <property type="entry name" value="CIRCADIAN PROTEIN CLOCK/ARNT/BMAL/PAS"/>
    <property type="match status" value="1"/>
</dbReference>
<gene>
    <name evidence="6" type="ORF">NHX12_003150</name>
</gene>
<dbReference type="SUPFAM" id="SSF55785">
    <property type="entry name" value="PYP-like sensor domain (PAS domain)"/>
    <property type="match status" value="1"/>
</dbReference>